<protein>
    <submittedName>
        <fullName evidence="1">Uncharacterized protein</fullName>
    </submittedName>
</protein>
<evidence type="ECO:0000313" key="1">
    <source>
        <dbReference type="EMBL" id="DAG04772.1"/>
    </source>
</evidence>
<proteinExistence type="predicted"/>
<dbReference type="EMBL" id="BK016245">
    <property type="protein sequence ID" value="DAG04772.1"/>
    <property type="molecule type" value="Genomic_DNA"/>
</dbReference>
<reference evidence="1" key="1">
    <citation type="journal article" date="2021" name="Proc. Natl. Acad. Sci. U.S.A.">
        <title>A Catalog of Tens of Thousands of Viruses from Human Metagenomes Reveals Hidden Associations with Chronic Diseases.</title>
        <authorList>
            <person name="Tisza M.J."/>
            <person name="Buck C.B."/>
        </authorList>
    </citation>
    <scope>NUCLEOTIDE SEQUENCE</scope>
    <source>
        <strain evidence="1">CtGa111</strain>
    </source>
</reference>
<name>A0A8S5VDH4_9CAUD</name>
<accession>A0A8S5VDH4</accession>
<organism evidence="1">
    <name type="scientific">Siphoviridae sp. ctGa111</name>
    <dbReference type="NCBI Taxonomy" id="2825413"/>
    <lineage>
        <taxon>Viruses</taxon>
        <taxon>Duplodnaviria</taxon>
        <taxon>Heunggongvirae</taxon>
        <taxon>Uroviricota</taxon>
        <taxon>Caudoviricetes</taxon>
    </lineage>
</organism>
<sequence length="29" mass="3552">MWPLADYTEHTEPLDVLHREQYSQKHTLL</sequence>